<protein>
    <submittedName>
        <fullName evidence="1">Uncharacterized protein</fullName>
    </submittedName>
</protein>
<gene>
    <name evidence="1" type="ORF">EV196_10883</name>
</gene>
<sequence length="385" mass="44347">MIIYPPKIIVNVNKCVLETVFETQGRQDVLWYKFPLEYKELLVLEQSDAALVGLLVLAMKNNEDIHIKGAISSKLYYTISSYLIRAIHISNPTYHLITIYPESLSEKVFNIRKIAATGISCGIDSFATIATHEEFEDAYQIKYFTYFNAGSHGVFGGAIANKIYEKGIAKAKAYAALNNIPLISIESNVVDVVGINFQKLHSLYHLSCVLTLQKIISVYYYSSAFRLDYYKLSDNDTSDWDIVLIRLLETESVNFYSSVSQFTRFERTALVSNYKPSYEFLDVCTAAQNSKKINCSKCEKCLRTQVSLELLGKLNEYGAVFDFEVYKIHKDQFISKLIFEKNKNQINLELYLKLKAANQIKLKQYLLNVLPFFCKRIYNLKKWFR</sequence>
<name>A0A4V2QDI5_9FLAO</name>
<reference evidence="1 2" key="1">
    <citation type="submission" date="2019-03" db="EMBL/GenBank/DDBJ databases">
        <title>Genomic Encyclopedia of Type Strains, Phase IV (KMG-IV): sequencing the most valuable type-strain genomes for metagenomic binning, comparative biology and taxonomic classification.</title>
        <authorList>
            <person name="Goeker M."/>
        </authorList>
    </citation>
    <scope>NUCLEOTIDE SEQUENCE [LARGE SCALE GENOMIC DNA]</scope>
    <source>
        <strain evidence="1 2">DSM 18792</strain>
    </source>
</reference>
<evidence type="ECO:0000313" key="1">
    <source>
        <dbReference type="EMBL" id="TCL63887.1"/>
    </source>
</evidence>
<evidence type="ECO:0000313" key="2">
    <source>
        <dbReference type="Proteomes" id="UP000295455"/>
    </source>
</evidence>
<accession>A0A4V2QDI5</accession>
<dbReference type="OrthoDB" id="396512at2"/>
<proteinExistence type="predicted"/>
<keyword evidence="2" id="KW-1185">Reference proteome</keyword>
<dbReference type="EMBL" id="SLUP01000008">
    <property type="protein sequence ID" value="TCL63887.1"/>
    <property type="molecule type" value="Genomic_DNA"/>
</dbReference>
<dbReference type="AlphaFoldDB" id="A0A4V2QDI5"/>
<dbReference type="RefSeq" id="WP_132218725.1">
    <property type="nucleotide sequence ID" value="NZ_OX156936.1"/>
</dbReference>
<comment type="caution">
    <text evidence="1">The sequence shown here is derived from an EMBL/GenBank/DDBJ whole genome shotgun (WGS) entry which is preliminary data.</text>
</comment>
<dbReference type="Proteomes" id="UP000295455">
    <property type="component" value="Unassembled WGS sequence"/>
</dbReference>
<organism evidence="1 2">
    <name type="scientific">Mariniflexile fucanivorans</name>
    <dbReference type="NCBI Taxonomy" id="264023"/>
    <lineage>
        <taxon>Bacteria</taxon>
        <taxon>Pseudomonadati</taxon>
        <taxon>Bacteroidota</taxon>
        <taxon>Flavobacteriia</taxon>
        <taxon>Flavobacteriales</taxon>
        <taxon>Flavobacteriaceae</taxon>
        <taxon>Mariniflexile</taxon>
    </lineage>
</organism>